<keyword evidence="1" id="KW-0472">Membrane</keyword>
<dbReference type="Proteomes" id="UP000256900">
    <property type="component" value="Unassembled WGS sequence"/>
</dbReference>
<evidence type="ECO:0000313" key="2">
    <source>
        <dbReference type="EMBL" id="REF86024.1"/>
    </source>
</evidence>
<comment type="caution">
    <text evidence="2">The sequence shown here is derived from an EMBL/GenBank/DDBJ whole genome shotgun (WGS) entry which is preliminary data.</text>
</comment>
<keyword evidence="3" id="KW-1185">Reference proteome</keyword>
<accession>A0A3D9YU62</accession>
<keyword evidence="1" id="KW-0812">Transmembrane</keyword>
<sequence length="183" mass="20208">MIEQATPAHHDLIGWAKQETKRLLVIVLYLWVIFGLYVLSETIVLSKEHINFASHGFALINALVLAKVLLVAEDLNFADGFRNKPLIYPILYKAFAFAILFVAAHIAESELLGLWHGKGALASFPPIGGGTVKGFVCVVALMFVALVPFFAFREIGRVIGEDRLWDMLFKRGAISFAPLPVEG</sequence>
<name>A0A3D9YU62_9HYPH</name>
<dbReference type="OrthoDB" id="7988398at2"/>
<keyword evidence="1" id="KW-1133">Transmembrane helix</keyword>
<feature type="transmembrane region" description="Helical" evidence="1">
    <location>
        <begin position="23"/>
        <end position="40"/>
    </location>
</feature>
<dbReference type="EMBL" id="QUMO01000003">
    <property type="protein sequence ID" value="REF86024.1"/>
    <property type="molecule type" value="Genomic_DNA"/>
</dbReference>
<protein>
    <submittedName>
        <fullName evidence="2">Uncharacterized protein</fullName>
    </submittedName>
</protein>
<feature type="transmembrane region" description="Helical" evidence="1">
    <location>
        <begin position="52"/>
        <end position="70"/>
    </location>
</feature>
<dbReference type="AlphaFoldDB" id="A0A3D9YU62"/>
<gene>
    <name evidence="2" type="ORF">DES32_2066</name>
</gene>
<evidence type="ECO:0000256" key="1">
    <source>
        <dbReference type="SAM" id="Phobius"/>
    </source>
</evidence>
<feature type="transmembrane region" description="Helical" evidence="1">
    <location>
        <begin position="127"/>
        <end position="152"/>
    </location>
</feature>
<feature type="transmembrane region" description="Helical" evidence="1">
    <location>
        <begin position="90"/>
        <end position="107"/>
    </location>
</feature>
<reference evidence="2 3" key="1">
    <citation type="submission" date="2018-08" db="EMBL/GenBank/DDBJ databases">
        <title>Genomic Encyclopedia of Type Strains, Phase IV (KMG-IV): sequencing the most valuable type-strain genomes for metagenomic binning, comparative biology and taxonomic classification.</title>
        <authorList>
            <person name="Goeker M."/>
        </authorList>
    </citation>
    <scope>NUCLEOTIDE SEQUENCE [LARGE SCALE GENOMIC DNA]</scope>
    <source>
        <strain evidence="2 3">BW863</strain>
    </source>
</reference>
<organism evidence="2 3">
    <name type="scientific">Methylovirgula ligni</name>
    <dbReference type="NCBI Taxonomy" id="569860"/>
    <lineage>
        <taxon>Bacteria</taxon>
        <taxon>Pseudomonadati</taxon>
        <taxon>Pseudomonadota</taxon>
        <taxon>Alphaproteobacteria</taxon>
        <taxon>Hyphomicrobiales</taxon>
        <taxon>Beijerinckiaceae</taxon>
        <taxon>Methylovirgula</taxon>
    </lineage>
</organism>
<evidence type="ECO:0000313" key="3">
    <source>
        <dbReference type="Proteomes" id="UP000256900"/>
    </source>
</evidence>
<dbReference type="RefSeq" id="WP_115836610.1">
    <property type="nucleotide sequence ID" value="NZ_CP025086.1"/>
</dbReference>
<proteinExistence type="predicted"/>